<dbReference type="AlphaFoldDB" id="A0A545UL65"/>
<sequence>MSMSGPTESARTWVSLLLVVPRSSCYIFLCATCLFDQLLILFSIDSWFRVSFATQTADAEAARLDRQSSCRH</sequence>
<organism evidence="1 2">
    <name type="scientific">Cordyceps javanica</name>
    <dbReference type="NCBI Taxonomy" id="43265"/>
    <lineage>
        <taxon>Eukaryota</taxon>
        <taxon>Fungi</taxon>
        <taxon>Dikarya</taxon>
        <taxon>Ascomycota</taxon>
        <taxon>Pezizomycotina</taxon>
        <taxon>Sordariomycetes</taxon>
        <taxon>Hypocreomycetidae</taxon>
        <taxon>Hypocreales</taxon>
        <taxon>Cordycipitaceae</taxon>
        <taxon>Cordyceps</taxon>
    </lineage>
</organism>
<reference evidence="1 2" key="1">
    <citation type="journal article" date="2019" name="Appl. Microbiol. Biotechnol.">
        <title>Genome sequence of Isaria javanica and comparative genome analysis insights into family S53 peptidase evolution in fungal entomopathogens.</title>
        <authorList>
            <person name="Lin R."/>
            <person name="Zhang X."/>
            <person name="Xin B."/>
            <person name="Zou M."/>
            <person name="Gao Y."/>
            <person name="Qin F."/>
            <person name="Hu Q."/>
            <person name="Xie B."/>
            <person name="Cheng X."/>
        </authorList>
    </citation>
    <scope>NUCLEOTIDE SEQUENCE [LARGE SCALE GENOMIC DNA]</scope>
    <source>
        <strain evidence="1 2">IJ1G</strain>
    </source>
</reference>
<gene>
    <name evidence="1" type="ORF">IF1G_11148</name>
</gene>
<name>A0A545UL65_9HYPO</name>
<dbReference type="Proteomes" id="UP000315783">
    <property type="component" value="Unassembled WGS sequence"/>
</dbReference>
<evidence type="ECO:0000313" key="2">
    <source>
        <dbReference type="Proteomes" id="UP000315783"/>
    </source>
</evidence>
<comment type="caution">
    <text evidence="1">The sequence shown here is derived from an EMBL/GenBank/DDBJ whole genome shotgun (WGS) entry which is preliminary data.</text>
</comment>
<evidence type="ECO:0000313" key="1">
    <source>
        <dbReference type="EMBL" id="TQV90197.1"/>
    </source>
</evidence>
<keyword evidence="2" id="KW-1185">Reference proteome</keyword>
<accession>A0A545UL65</accession>
<protein>
    <submittedName>
        <fullName evidence="1">Uncharacterized protein</fullName>
    </submittedName>
</protein>
<dbReference type="EMBL" id="SPUK01000032">
    <property type="protein sequence ID" value="TQV90197.1"/>
    <property type="molecule type" value="Genomic_DNA"/>
</dbReference>
<proteinExistence type="predicted"/>